<protein>
    <submittedName>
        <fullName evidence="4">Uncharacterized protein</fullName>
    </submittedName>
</protein>
<evidence type="ECO:0000256" key="1">
    <source>
        <dbReference type="ARBA" id="ARBA00006484"/>
    </source>
</evidence>
<organism evidence="4 5">
    <name type="scientific">Filobasidium floriforme</name>
    <dbReference type="NCBI Taxonomy" id="5210"/>
    <lineage>
        <taxon>Eukaryota</taxon>
        <taxon>Fungi</taxon>
        <taxon>Dikarya</taxon>
        <taxon>Basidiomycota</taxon>
        <taxon>Agaricomycotina</taxon>
        <taxon>Tremellomycetes</taxon>
        <taxon>Filobasidiales</taxon>
        <taxon>Filobasidiaceae</taxon>
        <taxon>Filobasidium</taxon>
    </lineage>
</organism>
<keyword evidence="2" id="KW-0521">NADP</keyword>
<proteinExistence type="inferred from homology"/>
<evidence type="ECO:0000256" key="2">
    <source>
        <dbReference type="ARBA" id="ARBA00022857"/>
    </source>
</evidence>
<comment type="similarity">
    <text evidence="1">Belongs to the short-chain dehydrogenases/reductases (SDR) family.</text>
</comment>
<dbReference type="Gene3D" id="3.40.50.720">
    <property type="entry name" value="NAD(P)-binding Rossmann-like Domain"/>
    <property type="match status" value="1"/>
</dbReference>
<dbReference type="InterPro" id="IPR036291">
    <property type="entry name" value="NAD(P)-bd_dom_sf"/>
</dbReference>
<keyword evidence="3" id="KW-0560">Oxidoreductase</keyword>
<dbReference type="InterPro" id="IPR002347">
    <property type="entry name" value="SDR_fam"/>
</dbReference>
<dbReference type="GO" id="GO:0016491">
    <property type="term" value="F:oxidoreductase activity"/>
    <property type="evidence" value="ECO:0007669"/>
    <property type="project" value="UniProtKB-KW"/>
</dbReference>
<gene>
    <name evidence="4" type="ORF">FFLO_05017</name>
</gene>
<name>A0A8K0JHT1_9TREE</name>
<dbReference type="Proteomes" id="UP000812966">
    <property type="component" value="Unassembled WGS sequence"/>
</dbReference>
<evidence type="ECO:0000256" key="3">
    <source>
        <dbReference type="ARBA" id="ARBA00023002"/>
    </source>
</evidence>
<comment type="caution">
    <text evidence="4">The sequence shown here is derived from an EMBL/GenBank/DDBJ whole genome shotgun (WGS) entry which is preliminary data.</text>
</comment>
<sequence length="311" mass="33842">MTYSSTIIVTGGTSGLGLATALLVAEAHPEAQVVITGRHLPSDTIPNDASNVMFHHVDLSTQAHVRQATSELLAKDLAPISALVLNAGMQVLNEVKTDDGIEAMFAVNHVNQALLLALLGDKLKDDCRIVLISSSAHDPKQGRCSPHYISAEGCARNPARGADHKTGGLNRYGLSKLANVLFGYGLHDHARRTNKGWISLVLDPGCMATGLYREGTDAGKEMDAFIRSDAAKQMPDLYTVEFTANTVLRLVDSEEFSDIEKSGKYYVADGAKEMPSGEQTQDKDLQKDLWDWTYNEVLDENERSKWLGTKA</sequence>
<dbReference type="PRINTS" id="PR00081">
    <property type="entry name" value="GDHRDH"/>
</dbReference>
<dbReference type="AlphaFoldDB" id="A0A8K0JHT1"/>
<dbReference type="EMBL" id="JABELV010000117">
    <property type="protein sequence ID" value="KAG7530476.1"/>
    <property type="molecule type" value="Genomic_DNA"/>
</dbReference>
<accession>A0A8K0JHT1</accession>
<dbReference type="PANTHER" id="PTHR24320:SF282">
    <property type="entry name" value="WW DOMAIN-CONTAINING OXIDOREDUCTASE"/>
    <property type="match status" value="1"/>
</dbReference>
<evidence type="ECO:0000313" key="4">
    <source>
        <dbReference type="EMBL" id="KAG7530476.1"/>
    </source>
</evidence>
<dbReference type="SUPFAM" id="SSF51735">
    <property type="entry name" value="NAD(P)-binding Rossmann-fold domains"/>
    <property type="match status" value="1"/>
</dbReference>
<dbReference type="Pfam" id="PF00106">
    <property type="entry name" value="adh_short"/>
    <property type="match status" value="1"/>
</dbReference>
<keyword evidence="5" id="KW-1185">Reference proteome</keyword>
<reference evidence="4" key="1">
    <citation type="submission" date="2020-04" db="EMBL/GenBank/DDBJ databases">
        <title>Analysis of mating type loci in Filobasidium floriforme.</title>
        <authorList>
            <person name="Nowrousian M."/>
        </authorList>
    </citation>
    <scope>NUCLEOTIDE SEQUENCE</scope>
    <source>
        <strain evidence="4">CBS 6242</strain>
    </source>
</reference>
<dbReference type="PANTHER" id="PTHR24320">
    <property type="entry name" value="RETINOL DEHYDROGENASE"/>
    <property type="match status" value="1"/>
</dbReference>
<evidence type="ECO:0000313" key="5">
    <source>
        <dbReference type="Proteomes" id="UP000812966"/>
    </source>
</evidence>